<reference evidence="2 3" key="1">
    <citation type="journal article" date="2021" name="Microorganisms">
        <title>The Ever-Expanding Pseudomonas Genus: Description of 43 New Species and Partition of the Pseudomonas putida Group.</title>
        <authorList>
            <person name="Girard L."/>
            <person name="Lood C."/>
            <person name="Hofte M."/>
            <person name="Vandamme P."/>
            <person name="Rokni-Zadeh H."/>
            <person name="van Noort V."/>
            <person name="Lavigne R."/>
            <person name="De Mot R."/>
        </authorList>
    </citation>
    <scope>NUCLEOTIDE SEQUENCE [LARGE SCALE GENOMIC DNA]</scope>
    <source>
        <strain evidence="2 3">SWRI17</strain>
    </source>
</reference>
<dbReference type="RefSeq" id="WP_217861652.1">
    <property type="nucleotide sequence ID" value="NZ_CP077080.1"/>
</dbReference>
<proteinExistence type="predicted"/>
<feature type="region of interest" description="Disordered" evidence="1">
    <location>
        <begin position="1"/>
        <end position="20"/>
    </location>
</feature>
<organism evidence="2 3">
    <name type="scientific">Pseudomonas canavaninivorans</name>
    <dbReference type="NCBI Taxonomy" id="2842348"/>
    <lineage>
        <taxon>Bacteria</taxon>
        <taxon>Pseudomonadati</taxon>
        <taxon>Pseudomonadota</taxon>
        <taxon>Gammaproteobacteria</taxon>
        <taxon>Pseudomonadales</taxon>
        <taxon>Pseudomonadaceae</taxon>
        <taxon>Pseudomonas</taxon>
    </lineage>
</organism>
<evidence type="ECO:0000313" key="3">
    <source>
        <dbReference type="Proteomes" id="UP000824066"/>
    </source>
</evidence>
<gene>
    <name evidence="2" type="ORF">KSS97_11300</name>
</gene>
<evidence type="ECO:0000313" key="2">
    <source>
        <dbReference type="EMBL" id="QXI55484.1"/>
    </source>
</evidence>
<keyword evidence="3" id="KW-1185">Reference proteome</keyword>
<accession>A0ABX8QKR8</accession>
<evidence type="ECO:0000256" key="1">
    <source>
        <dbReference type="SAM" id="MobiDB-lite"/>
    </source>
</evidence>
<sequence length="653" mass="72280">MSESKENKDSGEREGPLMRKRGPILAELKKLSIPLIIEDRDPEGLLPTGSQNQPLPVYVPERWPEYAIAGEEDIIELYWERPINRTGAPVQTLPVKGPITEDMFPLPLAVPRNLLQPDGRFEIWYEVVIEGAGNGAPSEHRFVTVDTEPPSYDKQLEVLLFPSNLPGNIITEEYLLNNNDKVEFRLPSPTYTGAADGDVLELFWSQTNPPTETFVTPKTVLQAEIDAGDIRVDLMGDDIRAPNQNGTFHAFYKIRDRAGNETLTYSKPATGTVSLIPWPGRLPPPTVPLHDDDNLVHRADARAQVQAVVENIPPPLLPSDQIELVWDGIRLPRRNAVLPLNIPVPWIFLIANGPGPSVVKVGYNFIRGGSSRASEEADISINFTVAGQDHPNAPALLNPLLPLIDIVGGSGVPNVLLPGDRTSPVIPKLKLYQAPSPGEMLELYWGQYSGAVATYTVRAGDVEGAEVLFSAVSWDVIDTEPNNARLPVYYTTSNGVNEQQSENTYVRVQVTTIDDLPAPVFEDADGFGYIGCEDKPWEGIRVRIKFDSGHFAASDEVRVFWQGYRAFNSADPIDETYGEFPEEIRPEHIRDGFIDVWILPFDPHIKPVSRGSWGTYYTLSKTDGQFGTSPAPENLKIVETVSEEQCAASRHEG</sequence>
<name>A0ABX8QKR8_PSECO</name>
<protein>
    <submittedName>
        <fullName evidence="2">Uncharacterized protein</fullName>
    </submittedName>
</protein>
<feature type="compositionally biased region" description="Basic and acidic residues" evidence="1">
    <location>
        <begin position="1"/>
        <end position="17"/>
    </location>
</feature>
<dbReference type="EMBL" id="CP077080">
    <property type="protein sequence ID" value="QXI55484.1"/>
    <property type="molecule type" value="Genomic_DNA"/>
</dbReference>
<dbReference type="Proteomes" id="UP000824066">
    <property type="component" value="Chromosome"/>
</dbReference>